<dbReference type="InterPro" id="IPR051164">
    <property type="entry name" value="NmrA-like_oxidored"/>
</dbReference>
<dbReference type="PANTHER" id="PTHR42748:SF29">
    <property type="entry name" value="NMRA-LIKE DOMAIN-CONTAINING PROTEIN"/>
    <property type="match status" value="1"/>
</dbReference>
<dbReference type="Pfam" id="PF05368">
    <property type="entry name" value="NmrA"/>
    <property type="match status" value="1"/>
</dbReference>
<dbReference type="InterPro" id="IPR036291">
    <property type="entry name" value="NAD(P)-bd_dom_sf"/>
</dbReference>
<accession>A0ABP0CN53</accession>
<evidence type="ECO:0000313" key="5">
    <source>
        <dbReference type="Proteomes" id="UP001642482"/>
    </source>
</evidence>
<dbReference type="InterPro" id="IPR008030">
    <property type="entry name" value="NmrA-like"/>
</dbReference>
<dbReference type="PANTHER" id="PTHR42748">
    <property type="entry name" value="NITROGEN METABOLITE REPRESSION PROTEIN NMRA FAMILY MEMBER"/>
    <property type="match status" value="1"/>
</dbReference>
<evidence type="ECO:0000313" key="4">
    <source>
        <dbReference type="EMBL" id="CAK7232460.1"/>
    </source>
</evidence>
<feature type="domain" description="NmrA-like" evidence="3">
    <location>
        <begin position="1"/>
        <end position="294"/>
    </location>
</feature>
<keyword evidence="5" id="KW-1185">Reference proteome</keyword>
<dbReference type="Gene3D" id="3.40.50.720">
    <property type="entry name" value="NAD(P)-binding Rossmann-like Domain"/>
    <property type="match status" value="1"/>
</dbReference>
<organism evidence="4 5">
    <name type="scientific">Sporothrix eucalyptigena</name>
    <dbReference type="NCBI Taxonomy" id="1812306"/>
    <lineage>
        <taxon>Eukaryota</taxon>
        <taxon>Fungi</taxon>
        <taxon>Dikarya</taxon>
        <taxon>Ascomycota</taxon>
        <taxon>Pezizomycotina</taxon>
        <taxon>Sordariomycetes</taxon>
        <taxon>Sordariomycetidae</taxon>
        <taxon>Ophiostomatales</taxon>
        <taxon>Ophiostomataceae</taxon>
        <taxon>Sporothrix</taxon>
    </lineage>
</organism>
<protein>
    <recommendedName>
        <fullName evidence="3">NmrA-like domain-containing protein</fullName>
    </recommendedName>
</protein>
<proteinExistence type="inferred from homology"/>
<dbReference type="EMBL" id="CAWUHD010000112">
    <property type="protein sequence ID" value="CAK7232460.1"/>
    <property type="molecule type" value="Genomic_DNA"/>
</dbReference>
<evidence type="ECO:0000256" key="2">
    <source>
        <dbReference type="ARBA" id="ARBA00022857"/>
    </source>
</evidence>
<name>A0ABP0CN53_9PEZI</name>
<sequence length="333" mass="35614">MTKLIVVVGATGKQGGSVATTFLGLPEWHVRAVTRKPDSPAAQALAKAGAEVVQADLADEDLGPLKAAFEGAHAIFVNTDFWEVYRPAATALVAAGKDAAPAGRQAFDHETACRKHAADAAATIPTLERFVLSSLTSLVGGSLDPSKFTRSFHPESKNWGVEYIETQVPALAPKLSVIVPAAYNTNRLMVPRKVGDAYTFFSPIHPHIHIPTINPDTGVGPFVRCLVEDEPAGTKLLAYDSNQTISEAVDIFKRVTGHEAAFVPVTTQQLVAAGGTWEVLGVVDYLNEHDAYERGEPGYIKPVGLKNAPLRPSFEDWAKTVDWEAAIAANAAR</sequence>
<dbReference type="Proteomes" id="UP001642482">
    <property type="component" value="Unassembled WGS sequence"/>
</dbReference>
<gene>
    <name evidence="4" type="ORF">SEUCBS140593_008267</name>
</gene>
<comment type="similarity">
    <text evidence="1">Belongs to the NmrA-type oxidoreductase family.</text>
</comment>
<dbReference type="SUPFAM" id="SSF51735">
    <property type="entry name" value="NAD(P)-binding Rossmann-fold domains"/>
    <property type="match status" value="1"/>
</dbReference>
<reference evidence="4 5" key="1">
    <citation type="submission" date="2024-01" db="EMBL/GenBank/DDBJ databases">
        <authorList>
            <person name="Allen C."/>
            <person name="Tagirdzhanova G."/>
        </authorList>
    </citation>
    <scope>NUCLEOTIDE SEQUENCE [LARGE SCALE GENOMIC DNA]</scope>
</reference>
<evidence type="ECO:0000259" key="3">
    <source>
        <dbReference type="Pfam" id="PF05368"/>
    </source>
</evidence>
<evidence type="ECO:0000256" key="1">
    <source>
        <dbReference type="ARBA" id="ARBA00006328"/>
    </source>
</evidence>
<dbReference type="Gene3D" id="3.90.25.10">
    <property type="entry name" value="UDP-galactose 4-epimerase, domain 1"/>
    <property type="match status" value="1"/>
</dbReference>
<keyword evidence="2" id="KW-0521">NADP</keyword>
<comment type="caution">
    <text evidence="4">The sequence shown here is derived from an EMBL/GenBank/DDBJ whole genome shotgun (WGS) entry which is preliminary data.</text>
</comment>